<feature type="domain" description="GGDEF" evidence="7">
    <location>
        <begin position="514"/>
        <end position="649"/>
    </location>
</feature>
<dbReference type="Proteomes" id="UP001249020">
    <property type="component" value="Unassembled WGS sequence"/>
</dbReference>
<dbReference type="PANTHER" id="PTHR45138:SF9">
    <property type="entry name" value="DIGUANYLATE CYCLASE DGCM-RELATED"/>
    <property type="match status" value="1"/>
</dbReference>
<evidence type="ECO:0000256" key="3">
    <source>
        <dbReference type="ARBA" id="ARBA00034247"/>
    </source>
</evidence>
<evidence type="ECO:0000256" key="5">
    <source>
        <dbReference type="SAM" id="MobiDB-lite"/>
    </source>
</evidence>
<dbReference type="AlphaFoldDB" id="A0AAW8R0H0"/>
<feature type="transmembrane region" description="Helical" evidence="6">
    <location>
        <begin position="213"/>
        <end position="234"/>
    </location>
</feature>
<dbReference type="GO" id="GO:0052621">
    <property type="term" value="F:diguanylate cyclase activity"/>
    <property type="evidence" value="ECO:0007669"/>
    <property type="project" value="UniProtKB-EC"/>
</dbReference>
<keyword evidence="8" id="KW-0808">Transferase</keyword>
<dbReference type="Pfam" id="PF00990">
    <property type="entry name" value="GGDEF"/>
    <property type="match status" value="1"/>
</dbReference>
<comment type="cofactor">
    <cofactor evidence="1">
        <name>Mg(2+)</name>
        <dbReference type="ChEBI" id="CHEBI:18420"/>
    </cofactor>
</comment>
<dbReference type="EC" id="2.7.7.65" evidence="2"/>
<dbReference type="CDD" id="cd01949">
    <property type="entry name" value="GGDEF"/>
    <property type="match status" value="1"/>
</dbReference>
<comment type="catalytic activity">
    <reaction evidence="3">
        <text>2 GTP = 3',3'-c-di-GMP + 2 diphosphate</text>
        <dbReference type="Rhea" id="RHEA:24898"/>
        <dbReference type="ChEBI" id="CHEBI:33019"/>
        <dbReference type="ChEBI" id="CHEBI:37565"/>
        <dbReference type="ChEBI" id="CHEBI:58805"/>
        <dbReference type="EC" id="2.7.7.65"/>
    </reaction>
</comment>
<dbReference type="Gene3D" id="2.60.40.2380">
    <property type="match status" value="1"/>
</dbReference>
<keyword evidence="8" id="KW-0548">Nucleotidyltransferase</keyword>
<evidence type="ECO:0000256" key="6">
    <source>
        <dbReference type="SAM" id="Phobius"/>
    </source>
</evidence>
<sequence length="649" mass="73484">MIDQQPGNQDEDEQLEKATVDHDNDDRQTSKYGGAWVAGLIALLGVGIFWFVLSTSGQGEQALLNSQSQVHVVTNDNDNIASIIDLPSQSWTNIDSSNFSLSSKPHWFKVALPETANDQHLIEISFANLDYVDLYFLPDTCTKEECAAAVYRSGDKLSFAEREVLHDQLVFPIPKSKTPLRLFIRVQTQGSLKVPIKLWSNEEYIQYIGSHRVFIGVFYGFMVAITLINLFLFITSRNPITLLYTGYIVSLSLMLATSQGLSYRFIWPNAEGWQQQAILFFSATMIFFSTSFTAKVLRLKHEHPNIHRFFNAVRIVIVIYLVFTFLLPYSLIAETITLLILMAMCLVLFSNIYVAIKGNPVALYLSAAWCSLIFSALLGIADSLNWISLNLDPSYLLMSSAVIETLFMALGLAMLFSQQRKEARAAHRVAQQQKQKAIEAKKGLLRLQLESKEKLEYAIDERTYELEIAIRELNEANHELERKNSIDSLTNVANRRMYDKRIAAEARRSRREKTPLAIVMLDLDHFKLVNDTFGHQCGDEALVHFAEILKRCVKRPSDLICRYGGEEFVLILPNTDIKGASVLAENIRSTTENSPLQCEQKQIKLTVSAGVTCRVIASDEEYELLHAFADKLLYQAKESGRNQIVAQDY</sequence>
<keyword evidence="9" id="KW-1185">Reference proteome</keyword>
<dbReference type="FunFam" id="3.30.70.270:FF:000001">
    <property type="entry name" value="Diguanylate cyclase domain protein"/>
    <property type="match status" value="1"/>
</dbReference>
<feature type="transmembrane region" description="Helical" evidence="6">
    <location>
        <begin position="335"/>
        <end position="354"/>
    </location>
</feature>
<feature type="coiled-coil region" evidence="4">
    <location>
        <begin position="420"/>
        <end position="486"/>
    </location>
</feature>
<feature type="transmembrane region" description="Helical" evidence="6">
    <location>
        <begin position="361"/>
        <end position="381"/>
    </location>
</feature>
<dbReference type="SUPFAM" id="SSF55073">
    <property type="entry name" value="Nucleotide cyclase"/>
    <property type="match status" value="1"/>
</dbReference>
<organism evidence="8 9">
    <name type="scientific">Brumicola blandensis</name>
    <dbReference type="NCBI Taxonomy" id="3075611"/>
    <lineage>
        <taxon>Bacteria</taxon>
        <taxon>Pseudomonadati</taxon>
        <taxon>Pseudomonadota</taxon>
        <taxon>Gammaproteobacteria</taxon>
        <taxon>Alteromonadales</taxon>
        <taxon>Alteromonadaceae</taxon>
        <taxon>Brumicola</taxon>
    </lineage>
</organism>
<evidence type="ECO:0000259" key="7">
    <source>
        <dbReference type="PROSITE" id="PS50887"/>
    </source>
</evidence>
<feature type="transmembrane region" description="Helical" evidence="6">
    <location>
        <begin position="278"/>
        <end position="297"/>
    </location>
</feature>
<proteinExistence type="predicted"/>
<keyword evidence="4" id="KW-0175">Coiled coil</keyword>
<feature type="transmembrane region" description="Helical" evidence="6">
    <location>
        <begin position="34"/>
        <end position="53"/>
    </location>
</feature>
<name>A0AAW8R0H0_9ALTE</name>
<dbReference type="Gene3D" id="3.30.70.270">
    <property type="match status" value="1"/>
</dbReference>
<keyword evidence="6" id="KW-0812">Transmembrane</keyword>
<keyword evidence="6" id="KW-0472">Membrane</keyword>
<dbReference type="SMART" id="SM00267">
    <property type="entry name" value="GGDEF"/>
    <property type="match status" value="1"/>
</dbReference>
<dbReference type="Pfam" id="PF07695">
    <property type="entry name" value="7TMR-DISM_7TM"/>
    <property type="match status" value="1"/>
</dbReference>
<dbReference type="InterPro" id="IPR029787">
    <property type="entry name" value="Nucleotide_cyclase"/>
</dbReference>
<evidence type="ECO:0000256" key="1">
    <source>
        <dbReference type="ARBA" id="ARBA00001946"/>
    </source>
</evidence>
<feature type="transmembrane region" description="Helical" evidence="6">
    <location>
        <begin position="241"/>
        <end position="266"/>
    </location>
</feature>
<evidence type="ECO:0000256" key="4">
    <source>
        <dbReference type="SAM" id="Coils"/>
    </source>
</evidence>
<dbReference type="InterPro" id="IPR011622">
    <property type="entry name" value="7TMR_DISM_rcpt_extracell_dom2"/>
</dbReference>
<reference evidence="8 9" key="1">
    <citation type="submission" date="2023-09" db="EMBL/GenBank/DDBJ databases">
        <authorList>
            <person name="Rey-Velasco X."/>
        </authorList>
    </citation>
    <scope>NUCLEOTIDE SEQUENCE [LARGE SCALE GENOMIC DNA]</scope>
    <source>
        <strain evidence="8 9">W409</strain>
    </source>
</reference>
<dbReference type="PANTHER" id="PTHR45138">
    <property type="entry name" value="REGULATORY COMPONENTS OF SENSORY TRANSDUCTION SYSTEM"/>
    <property type="match status" value="1"/>
</dbReference>
<dbReference type="InterPro" id="IPR011623">
    <property type="entry name" value="7TMR_DISM_rcpt_extracell_dom1"/>
</dbReference>
<dbReference type="EMBL" id="JAVRIE010000002">
    <property type="protein sequence ID" value="MDT0582380.1"/>
    <property type="molecule type" value="Genomic_DNA"/>
</dbReference>
<evidence type="ECO:0000256" key="2">
    <source>
        <dbReference type="ARBA" id="ARBA00012528"/>
    </source>
</evidence>
<comment type="caution">
    <text evidence="8">The sequence shown here is derived from an EMBL/GenBank/DDBJ whole genome shotgun (WGS) entry which is preliminary data.</text>
</comment>
<dbReference type="PROSITE" id="PS50887">
    <property type="entry name" value="GGDEF"/>
    <property type="match status" value="1"/>
</dbReference>
<keyword evidence="6" id="KW-1133">Transmembrane helix</keyword>
<evidence type="ECO:0000313" key="9">
    <source>
        <dbReference type="Proteomes" id="UP001249020"/>
    </source>
</evidence>
<dbReference type="InterPro" id="IPR000160">
    <property type="entry name" value="GGDEF_dom"/>
</dbReference>
<dbReference type="InterPro" id="IPR043128">
    <property type="entry name" value="Rev_trsase/Diguanyl_cyclase"/>
</dbReference>
<feature type="region of interest" description="Disordered" evidence="5">
    <location>
        <begin position="1"/>
        <end position="28"/>
    </location>
</feature>
<dbReference type="Pfam" id="PF07696">
    <property type="entry name" value="7TMR-DISMED2"/>
    <property type="match status" value="1"/>
</dbReference>
<feature type="transmembrane region" description="Helical" evidence="6">
    <location>
        <begin position="393"/>
        <end position="416"/>
    </location>
</feature>
<dbReference type="NCBIfam" id="TIGR00254">
    <property type="entry name" value="GGDEF"/>
    <property type="match status" value="1"/>
</dbReference>
<gene>
    <name evidence="8" type="ORF">RM544_07500</name>
</gene>
<dbReference type="InterPro" id="IPR050469">
    <property type="entry name" value="Diguanylate_Cyclase"/>
</dbReference>
<protein>
    <recommendedName>
        <fullName evidence="2">diguanylate cyclase</fullName>
        <ecNumber evidence="2">2.7.7.65</ecNumber>
    </recommendedName>
</protein>
<dbReference type="RefSeq" id="WP_311361144.1">
    <property type="nucleotide sequence ID" value="NZ_JAVRIE010000002.1"/>
</dbReference>
<feature type="compositionally biased region" description="Basic and acidic residues" evidence="5">
    <location>
        <begin position="15"/>
        <end position="28"/>
    </location>
</feature>
<feature type="transmembrane region" description="Helical" evidence="6">
    <location>
        <begin position="309"/>
        <end position="329"/>
    </location>
</feature>
<evidence type="ECO:0000313" key="8">
    <source>
        <dbReference type="EMBL" id="MDT0582380.1"/>
    </source>
</evidence>
<accession>A0AAW8R0H0</accession>